<gene>
    <name evidence="8" type="ORF">GCM10010909_22680</name>
</gene>
<keyword evidence="9" id="KW-1185">Reference proteome</keyword>
<keyword evidence="6" id="KW-0464">Manganese</keyword>
<evidence type="ECO:0000256" key="1">
    <source>
        <dbReference type="ARBA" id="ARBA00001936"/>
    </source>
</evidence>
<name>A0ABQ6A8I1_9PROT</name>
<evidence type="ECO:0000256" key="5">
    <source>
        <dbReference type="ARBA" id="ARBA00022842"/>
    </source>
</evidence>
<comment type="cofactor">
    <cofactor evidence="1">
        <name>Mn(2+)</name>
        <dbReference type="ChEBI" id="CHEBI:29035"/>
    </cofactor>
</comment>
<dbReference type="PROSITE" id="PS51462">
    <property type="entry name" value="NUDIX"/>
    <property type="match status" value="1"/>
</dbReference>
<evidence type="ECO:0000256" key="2">
    <source>
        <dbReference type="ARBA" id="ARBA00001946"/>
    </source>
</evidence>
<comment type="caution">
    <text evidence="8">The sequence shown here is derived from an EMBL/GenBank/DDBJ whole genome shotgun (WGS) entry which is preliminary data.</text>
</comment>
<evidence type="ECO:0000313" key="8">
    <source>
        <dbReference type="EMBL" id="GLR67587.1"/>
    </source>
</evidence>
<dbReference type="RefSeq" id="WP_284258327.1">
    <property type="nucleotide sequence ID" value="NZ_BSOS01000067.1"/>
</dbReference>
<protein>
    <recommendedName>
        <fullName evidence="7">Nudix hydrolase domain-containing protein</fullName>
    </recommendedName>
</protein>
<dbReference type="InterPro" id="IPR000086">
    <property type="entry name" value="NUDIX_hydrolase_dom"/>
</dbReference>
<accession>A0ABQ6A8I1</accession>
<dbReference type="PANTHER" id="PTHR12992">
    <property type="entry name" value="NUDIX HYDROLASE"/>
    <property type="match status" value="1"/>
</dbReference>
<keyword evidence="3" id="KW-0479">Metal-binding</keyword>
<dbReference type="Pfam" id="PF00293">
    <property type="entry name" value="NUDIX"/>
    <property type="match status" value="1"/>
</dbReference>
<evidence type="ECO:0000256" key="4">
    <source>
        <dbReference type="ARBA" id="ARBA00022801"/>
    </source>
</evidence>
<keyword evidence="5" id="KW-0460">Magnesium</keyword>
<dbReference type="EMBL" id="BSOS01000067">
    <property type="protein sequence ID" value="GLR67587.1"/>
    <property type="molecule type" value="Genomic_DNA"/>
</dbReference>
<evidence type="ECO:0000256" key="3">
    <source>
        <dbReference type="ARBA" id="ARBA00022723"/>
    </source>
</evidence>
<proteinExistence type="predicted"/>
<feature type="domain" description="Nudix hydrolase" evidence="7">
    <location>
        <begin position="23"/>
        <end position="153"/>
    </location>
</feature>
<organism evidence="8 9">
    <name type="scientific">Acidocella aquatica</name>
    <dbReference type="NCBI Taxonomy" id="1922313"/>
    <lineage>
        <taxon>Bacteria</taxon>
        <taxon>Pseudomonadati</taxon>
        <taxon>Pseudomonadota</taxon>
        <taxon>Alphaproteobacteria</taxon>
        <taxon>Acetobacterales</taxon>
        <taxon>Acidocellaceae</taxon>
        <taxon>Acidocella</taxon>
    </lineage>
</organism>
<dbReference type="InterPro" id="IPR015797">
    <property type="entry name" value="NUDIX_hydrolase-like_dom_sf"/>
</dbReference>
<dbReference type="SUPFAM" id="SSF55811">
    <property type="entry name" value="Nudix"/>
    <property type="match status" value="1"/>
</dbReference>
<comment type="cofactor">
    <cofactor evidence="2">
        <name>Mg(2+)</name>
        <dbReference type="ChEBI" id="CHEBI:18420"/>
    </cofactor>
</comment>
<evidence type="ECO:0000313" key="9">
    <source>
        <dbReference type="Proteomes" id="UP001156641"/>
    </source>
</evidence>
<keyword evidence="4" id="KW-0378">Hydrolase</keyword>
<dbReference type="InterPro" id="IPR045121">
    <property type="entry name" value="CoAse"/>
</dbReference>
<dbReference type="PANTHER" id="PTHR12992:SF11">
    <property type="entry name" value="MITOCHONDRIAL COENZYME A DIPHOSPHATASE NUDT8"/>
    <property type="match status" value="1"/>
</dbReference>
<evidence type="ECO:0000259" key="7">
    <source>
        <dbReference type="PROSITE" id="PS51462"/>
    </source>
</evidence>
<dbReference type="Proteomes" id="UP001156641">
    <property type="component" value="Unassembled WGS sequence"/>
</dbReference>
<dbReference type="CDD" id="cd03426">
    <property type="entry name" value="NUDIX_CoAse_Nudt7"/>
    <property type="match status" value="1"/>
</dbReference>
<evidence type="ECO:0000256" key="6">
    <source>
        <dbReference type="ARBA" id="ARBA00023211"/>
    </source>
</evidence>
<dbReference type="Gene3D" id="3.90.79.10">
    <property type="entry name" value="Nucleoside Triphosphate Pyrophosphohydrolase"/>
    <property type="match status" value="1"/>
</dbReference>
<reference evidence="9" key="1">
    <citation type="journal article" date="2019" name="Int. J. Syst. Evol. Microbiol.">
        <title>The Global Catalogue of Microorganisms (GCM) 10K type strain sequencing project: providing services to taxonomists for standard genome sequencing and annotation.</title>
        <authorList>
            <consortium name="The Broad Institute Genomics Platform"/>
            <consortium name="The Broad Institute Genome Sequencing Center for Infectious Disease"/>
            <person name="Wu L."/>
            <person name="Ma J."/>
        </authorList>
    </citation>
    <scope>NUCLEOTIDE SEQUENCE [LARGE SCALE GENOMIC DNA]</scope>
    <source>
        <strain evidence="9">NBRC 112502</strain>
    </source>
</reference>
<sequence length="185" mass="20162">MTEAELRRLLPAGLAHSRLPPEGNRPAAVLIPLEPGRGVWLTRRSAHMPNHAGQVSFPGGKIEPGDASVEAAALREAREEVGLDPAVAEILGRMDDFITGTGFHIAPVVALVPRGVVFLPDPGEVQEAFCLPFETLLDPAQPRSRRVYWRGIEQDFVVWPHEAHVIWGATAKILLDLARRLRGAA</sequence>